<keyword evidence="3" id="KW-1185">Reference proteome</keyword>
<protein>
    <submittedName>
        <fullName evidence="2">Pyridoxamine 5'-phosphate oxidase family protein</fullName>
    </submittedName>
</protein>
<dbReference type="RefSeq" id="WP_148816105.1">
    <property type="nucleotide sequence ID" value="NZ_CP043046.1"/>
</dbReference>
<dbReference type="Gene3D" id="2.30.110.10">
    <property type="entry name" value="Electron Transport, Fmn-binding Protein, Chain A"/>
    <property type="match status" value="1"/>
</dbReference>
<evidence type="ECO:0000313" key="2">
    <source>
        <dbReference type="EMBL" id="QEI07058.1"/>
    </source>
</evidence>
<feature type="domain" description="Pyridoxamine 5'-phosphate oxidase N-terminal" evidence="1">
    <location>
        <begin position="34"/>
        <end position="154"/>
    </location>
</feature>
<dbReference type="Proteomes" id="UP000325161">
    <property type="component" value="Chromosome"/>
</dbReference>
<name>A0A5C0AXH6_9BURK</name>
<dbReference type="NCBIfam" id="TIGR04025">
    <property type="entry name" value="PPOX_FMN_DR2398"/>
    <property type="match status" value="1"/>
</dbReference>
<organism evidence="2 3">
    <name type="scientific">Pigmentiphaga aceris</name>
    <dbReference type="NCBI Taxonomy" id="1940612"/>
    <lineage>
        <taxon>Bacteria</taxon>
        <taxon>Pseudomonadati</taxon>
        <taxon>Pseudomonadota</taxon>
        <taxon>Betaproteobacteria</taxon>
        <taxon>Burkholderiales</taxon>
        <taxon>Alcaligenaceae</taxon>
        <taxon>Pigmentiphaga</taxon>
    </lineage>
</organism>
<dbReference type="PANTHER" id="PTHR42815:SF2">
    <property type="entry name" value="FAD-BINDING, PUTATIVE (AFU_ORTHOLOGUE AFUA_6G07600)-RELATED"/>
    <property type="match status" value="1"/>
</dbReference>
<reference evidence="2 3" key="1">
    <citation type="submission" date="2019-08" db="EMBL/GenBank/DDBJ databases">
        <title>Amphibian skin-associated Pigmentiphaga: genome sequence and occurrence across geography and hosts.</title>
        <authorList>
            <person name="Bletz M.C."/>
            <person name="Bunk B."/>
            <person name="Sproeer C."/>
            <person name="Biwer P."/>
            <person name="Reiter S."/>
            <person name="Rabemananjara F.C.E."/>
            <person name="Schulz S."/>
            <person name="Overmann J."/>
            <person name="Vences M."/>
        </authorList>
    </citation>
    <scope>NUCLEOTIDE SEQUENCE [LARGE SCALE GENOMIC DNA]</scope>
    <source>
        <strain evidence="2 3">Mada1488</strain>
    </source>
</reference>
<accession>A0A5C0AXH6</accession>
<dbReference type="PANTHER" id="PTHR42815">
    <property type="entry name" value="FAD-BINDING, PUTATIVE (AFU_ORTHOLOGUE AFUA_6G07600)-RELATED"/>
    <property type="match status" value="1"/>
</dbReference>
<sequence length="211" mass="23265">MHGDPSFDITSLDTLLARFGSPPPASLYKELDYIDENYRALIDASPFFAMATLGDKGMDCSPRGDPKGFVRIVDEKTLILPERRGNNRVDSLRNLLVDPRISLLFLIPGVGETLRVAGHARLSADPALLDSMSMNGKPPSVAIIVTVERAYFQCSRAVVRADLWNPASQVARNTLPSTGTLVATIAARRDEHFDGVTYDKDLDERVRTTLY</sequence>
<evidence type="ECO:0000259" key="1">
    <source>
        <dbReference type="Pfam" id="PF01243"/>
    </source>
</evidence>
<dbReference type="InterPro" id="IPR024029">
    <property type="entry name" value="Pyridox_Oxase_FMN-dep"/>
</dbReference>
<dbReference type="Pfam" id="PF01243">
    <property type="entry name" value="PNPOx_N"/>
    <property type="match status" value="1"/>
</dbReference>
<dbReference type="OrthoDB" id="9796486at2"/>
<proteinExistence type="predicted"/>
<dbReference type="KEGG" id="pacr:FXN63_15330"/>
<dbReference type="AlphaFoldDB" id="A0A5C0AXH6"/>
<evidence type="ECO:0000313" key="3">
    <source>
        <dbReference type="Proteomes" id="UP000325161"/>
    </source>
</evidence>
<dbReference type="InterPro" id="IPR011576">
    <property type="entry name" value="Pyridox_Oxase_N"/>
</dbReference>
<gene>
    <name evidence="2" type="ORF">FXN63_15330</name>
</gene>
<dbReference type="SUPFAM" id="SSF50475">
    <property type="entry name" value="FMN-binding split barrel"/>
    <property type="match status" value="1"/>
</dbReference>
<dbReference type="InterPro" id="IPR012349">
    <property type="entry name" value="Split_barrel_FMN-bd"/>
</dbReference>
<dbReference type="EMBL" id="CP043046">
    <property type="protein sequence ID" value="QEI07058.1"/>
    <property type="molecule type" value="Genomic_DNA"/>
</dbReference>